<evidence type="ECO:0000313" key="3">
    <source>
        <dbReference type="Proteomes" id="UP000410492"/>
    </source>
</evidence>
<dbReference type="Proteomes" id="UP000410492">
    <property type="component" value="Unassembled WGS sequence"/>
</dbReference>
<feature type="compositionally biased region" description="Basic and acidic residues" evidence="1">
    <location>
        <begin position="87"/>
        <end position="104"/>
    </location>
</feature>
<sequence>MRVIRPILFEEKITSLSDTMKKIGAFADFKKKDFEPELIIPNAPFSRLFSVSKASPKSSEENDLLENVINDSRTAVDSQEEAGISERLTEGTKNEAKTETNGNAKHEKDKLGALTMVSTNDDFIMVDLRTPFASVNENSELGRFYREWQTAPPLQAFIDLPPLEEIDVTKQLETFESEVNEYNTIVQSLCQSPNNN</sequence>
<proteinExistence type="predicted"/>
<feature type="region of interest" description="Disordered" evidence="1">
    <location>
        <begin position="75"/>
        <end position="104"/>
    </location>
</feature>
<keyword evidence="3" id="KW-1185">Reference proteome</keyword>
<name>A0A653BGQ1_CALMS</name>
<dbReference type="OrthoDB" id="70161at2759"/>
<dbReference type="AlphaFoldDB" id="A0A653BGQ1"/>
<reference evidence="2 3" key="1">
    <citation type="submission" date="2019-01" db="EMBL/GenBank/DDBJ databases">
        <authorList>
            <person name="Sayadi A."/>
        </authorList>
    </citation>
    <scope>NUCLEOTIDE SEQUENCE [LARGE SCALE GENOMIC DNA]</scope>
</reference>
<organism evidence="2 3">
    <name type="scientific">Callosobruchus maculatus</name>
    <name type="common">Southern cowpea weevil</name>
    <name type="synonym">Pulse bruchid</name>
    <dbReference type="NCBI Taxonomy" id="64391"/>
    <lineage>
        <taxon>Eukaryota</taxon>
        <taxon>Metazoa</taxon>
        <taxon>Ecdysozoa</taxon>
        <taxon>Arthropoda</taxon>
        <taxon>Hexapoda</taxon>
        <taxon>Insecta</taxon>
        <taxon>Pterygota</taxon>
        <taxon>Neoptera</taxon>
        <taxon>Endopterygota</taxon>
        <taxon>Coleoptera</taxon>
        <taxon>Polyphaga</taxon>
        <taxon>Cucujiformia</taxon>
        <taxon>Chrysomeloidea</taxon>
        <taxon>Chrysomelidae</taxon>
        <taxon>Bruchinae</taxon>
        <taxon>Bruchini</taxon>
        <taxon>Callosobruchus</taxon>
    </lineage>
</organism>
<evidence type="ECO:0000256" key="1">
    <source>
        <dbReference type="SAM" id="MobiDB-lite"/>
    </source>
</evidence>
<gene>
    <name evidence="2" type="ORF">CALMAC_LOCUS856</name>
</gene>
<accession>A0A653BGQ1</accession>
<evidence type="ECO:0000313" key="2">
    <source>
        <dbReference type="EMBL" id="VEN34767.1"/>
    </source>
</evidence>
<protein>
    <submittedName>
        <fullName evidence="2">Uncharacterized protein</fullName>
    </submittedName>
</protein>
<dbReference type="EMBL" id="CAACVG010000970">
    <property type="protein sequence ID" value="VEN34767.1"/>
    <property type="molecule type" value="Genomic_DNA"/>
</dbReference>